<dbReference type="InterPro" id="IPR029063">
    <property type="entry name" value="SAM-dependent_MTases_sf"/>
</dbReference>
<feature type="compositionally biased region" description="Low complexity" evidence="2">
    <location>
        <begin position="562"/>
        <end position="574"/>
    </location>
</feature>
<organism evidence="3 4">
    <name type="scientific">Leptosia nina</name>
    <dbReference type="NCBI Taxonomy" id="320188"/>
    <lineage>
        <taxon>Eukaryota</taxon>
        <taxon>Metazoa</taxon>
        <taxon>Ecdysozoa</taxon>
        <taxon>Arthropoda</taxon>
        <taxon>Hexapoda</taxon>
        <taxon>Insecta</taxon>
        <taxon>Pterygota</taxon>
        <taxon>Neoptera</taxon>
        <taxon>Endopterygota</taxon>
        <taxon>Lepidoptera</taxon>
        <taxon>Glossata</taxon>
        <taxon>Ditrysia</taxon>
        <taxon>Papilionoidea</taxon>
        <taxon>Pieridae</taxon>
        <taxon>Pierinae</taxon>
        <taxon>Leptosia</taxon>
    </lineage>
</organism>
<feature type="compositionally biased region" description="Basic and acidic residues" evidence="2">
    <location>
        <begin position="376"/>
        <end position="404"/>
    </location>
</feature>
<evidence type="ECO:0000256" key="1">
    <source>
        <dbReference type="ARBA" id="ARBA00005369"/>
    </source>
</evidence>
<evidence type="ECO:0000256" key="2">
    <source>
        <dbReference type="SAM" id="MobiDB-lite"/>
    </source>
</evidence>
<feature type="compositionally biased region" description="Basic and acidic residues" evidence="2">
    <location>
        <begin position="587"/>
        <end position="600"/>
    </location>
</feature>
<feature type="compositionally biased region" description="Basic and acidic residues" evidence="2">
    <location>
        <begin position="329"/>
        <end position="338"/>
    </location>
</feature>
<dbReference type="EMBL" id="CAVLEF010000156">
    <property type="protein sequence ID" value="CAK1552694.1"/>
    <property type="molecule type" value="Genomic_DNA"/>
</dbReference>
<dbReference type="GO" id="GO:0004719">
    <property type="term" value="F:protein-L-isoaspartate (D-aspartate) O-methyltransferase activity"/>
    <property type="evidence" value="ECO:0007669"/>
    <property type="project" value="InterPro"/>
</dbReference>
<dbReference type="AlphaFoldDB" id="A0AAV1JT45"/>
<comment type="caution">
    <text evidence="3">The sequence shown here is derived from an EMBL/GenBank/DDBJ whole genome shotgun (WGS) entry which is preliminary data.</text>
</comment>
<proteinExistence type="inferred from homology"/>
<dbReference type="InterPro" id="IPR000682">
    <property type="entry name" value="PCMT"/>
</dbReference>
<dbReference type="PANTHER" id="PTHR11579">
    <property type="entry name" value="PROTEIN-L-ISOASPARTATE O-METHYLTRANSFERASE"/>
    <property type="match status" value="1"/>
</dbReference>
<dbReference type="SUPFAM" id="SSF53335">
    <property type="entry name" value="S-adenosyl-L-methionine-dependent methyltransferases"/>
    <property type="match status" value="1"/>
</dbReference>
<protein>
    <recommendedName>
        <fullName evidence="5">Protein-L-isoaspartate O-methyltransferase domain-containing protein 1</fullName>
    </recommendedName>
</protein>
<keyword evidence="4" id="KW-1185">Reference proteome</keyword>
<dbReference type="PANTHER" id="PTHR11579:SF9">
    <property type="entry name" value="PROTEIN-L-ISOASPARTATE O-METHYLTRANSFERASE"/>
    <property type="match status" value="1"/>
</dbReference>
<feature type="compositionally biased region" description="Acidic residues" evidence="2">
    <location>
        <begin position="344"/>
        <end position="357"/>
    </location>
</feature>
<dbReference type="GO" id="GO:0005737">
    <property type="term" value="C:cytoplasm"/>
    <property type="evidence" value="ECO:0007669"/>
    <property type="project" value="TreeGrafter"/>
</dbReference>
<feature type="compositionally biased region" description="Basic and acidic residues" evidence="2">
    <location>
        <begin position="536"/>
        <end position="545"/>
    </location>
</feature>
<evidence type="ECO:0000313" key="3">
    <source>
        <dbReference type="EMBL" id="CAK1552694.1"/>
    </source>
</evidence>
<feature type="compositionally biased region" description="Polar residues" evidence="2">
    <location>
        <begin position="358"/>
        <end position="375"/>
    </location>
</feature>
<evidence type="ECO:0000313" key="4">
    <source>
        <dbReference type="Proteomes" id="UP001497472"/>
    </source>
</evidence>
<dbReference type="Proteomes" id="UP001497472">
    <property type="component" value="Unassembled WGS sequence"/>
</dbReference>
<feature type="compositionally biased region" description="Acidic residues" evidence="2">
    <location>
        <begin position="482"/>
        <end position="494"/>
    </location>
</feature>
<sequence>MGGAVSSGRDNNELIDNLMTENYIRTRTVEKVFRALDRADYMTPDARDQAYKDLAWRNGLLHLSAPCIYCEVMEGLELTPGLSFLNIGSGTGYLSTLVGLILGSSGISHGVELQPSTVEYAMMKLRQFIECSPILDDLDFCEPKFFTGNGLTLAPLQCGYDRVYCGAGCPEEYESYFKNLIKVGGILVMPINDTLQRVKRVSEDKWVTRSVLNVSFATLHVPRQNEAIDQLKLADLVPPSLQCLARARIRLSMQESLVRRHPELKERPWRRPQARLNCARRICIPIEPADDVQNLLHDLDEESGANEMNALLSLVISMGRNRMAGSVRFDRVARRGSDNNDSSQQDEDNDASSDNDTVDNNPTADEIPASTTNLENDAKGENKTDSQIKKSNEDDKEHSKNLKDEDSDSDSQSDSSASLGGLKAKLQQLTANRDSTHLARIKMLSEKLTRDIGIASTSNFEGENGRERNDPKMQVISVLGDDSSEDSDENDYDNENGLYGIPSEVIFTAKSEMEEPGTSAAKDDKPLEKSCNTNVRESKPKRQKLDSGIGENTPTEEEKSGESQGSGSDDNSNSWMDIEPEFSPLPGDRRRRSDALRSTDDMWPPSYEEMMPFHEEQRQTVRMRRNRDDIRWARLSVAMKQSINELPLPHSLRKFVNLGRCYEFE</sequence>
<feature type="region of interest" description="Disordered" evidence="2">
    <location>
        <begin position="449"/>
        <end position="604"/>
    </location>
</feature>
<accession>A0AAV1JT45</accession>
<dbReference type="Gene3D" id="3.40.50.150">
    <property type="entry name" value="Vaccinia Virus protein VP39"/>
    <property type="match status" value="1"/>
</dbReference>
<name>A0AAV1JT45_9NEOP</name>
<evidence type="ECO:0008006" key="5">
    <source>
        <dbReference type="Google" id="ProtNLM"/>
    </source>
</evidence>
<gene>
    <name evidence="3" type="ORF">LNINA_LOCUS11725</name>
</gene>
<reference evidence="3 4" key="1">
    <citation type="submission" date="2023-11" db="EMBL/GenBank/DDBJ databases">
        <authorList>
            <person name="Okamura Y."/>
        </authorList>
    </citation>
    <scope>NUCLEOTIDE SEQUENCE [LARGE SCALE GENOMIC DNA]</scope>
</reference>
<feature type="region of interest" description="Disordered" evidence="2">
    <location>
        <begin position="329"/>
        <end position="419"/>
    </location>
</feature>
<comment type="similarity">
    <text evidence="1">Belongs to the methyltransferase superfamily. L-isoaspartyl/D-aspartyl protein methyltransferase family.</text>
</comment>
<dbReference type="Pfam" id="PF01135">
    <property type="entry name" value="PCMT"/>
    <property type="match status" value="1"/>
</dbReference>